<name>A0AAN6WPE8_9PEZI</name>
<evidence type="ECO:0000256" key="2">
    <source>
        <dbReference type="SAM" id="Phobius"/>
    </source>
</evidence>
<evidence type="ECO:0000256" key="1">
    <source>
        <dbReference type="SAM" id="MobiDB-lite"/>
    </source>
</evidence>
<feature type="transmembrane region" description="Helical" evidence="2">
    <location>
        <begin position="100"/>
        <end position="122"/>
    </location>
</feature>
<dbReference type="PANTHER" id="PTHR35394">
    <property type="entry name" value="DUF3176 DOMAIN-CONTAINING PROTEIN"/>
    <property type="match status" value="1"/>
</dbReference>
<proteinExistence type="predicted"/>
<dbReference type="PANTHER" id="PTHR35394:SF5">
    <property type="entry name" value="DUF3176 DOMAIN-CONTAINING PROTEIN"/>
    <property type="match status" value="1"/>
</dbReference>
<feature type="transmembrane region" description="Helical" evidence="2">
    <location>
        <begin position="583"/>
        <end position="607"/>
    </location>
</feature>
<feature type="compositionally biased region" description="Polar residues" evidence="1">
    <location>
        <begin position="25"/>
        <end position="35"/>
    </location>
</feature>
<comment type="caution">
    <text evidence="3">The sequence shown here is derived from an EMBL/GenBank/DDBJ whole genome shotgun (WGS) entry which is preliminary data.</text>
</comment>
<dbReference type="AlphaFoldDB" id="A0AAN6WPE8"/>
<evidence type="ECO:0000313" key="4">
    <source>
        <dbReference type="Proteomes" id="UP001302126"/>
    </source>
</evidence>
<evidence type="ECO:0000313" key="3">
    <source>
        <dbReference type="EMBL" id="KAK4183932.1"/>
    </source>
</evidence>
<dbReference type="Pfam" id="PF11374">
    <property type="entry name" value="DUF3176"/>
    <property type="match status" value="1"/>
</dbReference>
<reference evidence="3" key="2">
    <citation type="submission" date="2023-05" db="EMBL/GenBank/DDBJ databases">
        <authorList>
            <consortium name="Lawrence Berkeley National Laboratory"/>
            <person name="Steindorff A."/>
            <person name="Hensen N."/>
            <person name="Bonometti L."/>
            <person name="Westerberg I."/>
            <person name="Brannstrom I.O."/>
            <person name="Guillou S."/>
            <person name="Cros-Aarteil S."/>
            <person name="Calhoun S."/>
            <person name="Haridas S."/>
            <person name="Kuo A."/>
            <person name="Mondo S."/>
            <person name="Pangilinan J."/>
            <person name="Riley R."/>
            <person name="Labutti K."/>
            <person name="Andreopoulos B."/>
            <person name="Lipzen A."/>
            <person name="Chen C."/>
            <person name="Yanf M."/>
            <person name="Daum C."/>
            <person name="Ng V."/>
            <person name="Clum A."/>
            <person name="Ohm R."/>
            <person name="Martin F."/>
            <person name="Silar P."/>
            <person name="Natvig D."/>
            <person name="Lalanne C."/>
            <person name="Gautier V."/>
            <person name="Ament-Velasquez S.L."/>
            <person name="Kruys A."/>
            <person name="Hutchinson M.I."/>
            <person name="Powell A.J."/>
            <person name="Barry K."/>
            <person name="Miller A.N."/>
            <person name="Grigoriev I.V."/>
            <person name="Debuchy R."/>
            <person name="Gladieux P."/>
            <person name="Thoren M.H."/>
            <person name="Johannesson H."/>
        </authorList>
    </citation>
    <scope>NUCLEOTIDE SEQUENCE</scope>
    <source>
        <strain evidence="3">PSN309</strain>
    </source>
</reference>
<keyword evidence="2" id="KW-0812">Transmembrane</keyword>
<dbReference type="InterPro" id="IPR021514">
    <property type="entry name" value="DUF3176"/>
</dbReference>
<dbReference type="EMBL" id="MU864514">
    <property type="protein sequence ID" value="KAK4183932.1"/>
    <property type="molecule type" value="Genomic_DNA"/>
</dbReference>
<feature type="transmembrane region" description="Helical" evidence="2">
    <location>
        <begin position="68"/>
        <end position="88"/>
    </location>
</feature>
<keyword evidence="4" id="KW-1185">Reference proteome</keyword>
<feature type="transmembrane region" description="Helical" evidence="2">
    <location>
        <begin position="162"/>
        <end position="183"/>
    </location>
</feature>
<organism evidence="3 4">
    <name type="scientific">Podospora australis</name>
    <dbReference type="NCBI Taxonomy" id="1536484"/>
    <lineage>
        <taxon>Eukaryota</taxon>
        <taxon>Fungi</taxon>
        <taxon>Dikarya</taxon>
        <taxon>Ascomycota</taxon>
        <taxon>Pezizomycotina</taxon>
        <taxon>Sordariomycetes</taxon>
        <taxon>Sordariomycetidae</taxon>
        <taxon>Sordariales</taxon>
        <taxon>Podosporaceae</taxon>
        <taxon>Podospora</taxon>
    </lineage>
</organism>
<reference evidence="3" key="1">
    <citation type="journal article" date="2023" name="Mol. Phylogenet. Evol.">
        <title>Genome-scale phylogeny and comparative genomics of the fungal order Sordariales.</title>
        <authorList>
            <person name="Hensen N."/>
            <person name="Bonometti L."/>
            <person name="Westerberg I."/>
            <person name="Brannstrom I.O."/>
            <person name="Guillou S."/>
            <person name="Cros-Aarteil S."/>
            <person name="Calhoun S."/>
            <person name="Haridas S."/>
            <person name="Kuo A."/>
            <person name="Mondo S."/>
            <person name="Pangilinan J."/>
            <person name="Riley R."/>
            <person name="LaButti K."/>
            <person name="Andreopoulos B."/>
            <person name="Lipzen A."/>
            <person name="Chen C."/>
            <person name="Yan M."/>
            <person name="Daum C."/>
            <person name="Ng V."/>
            <person name="Clum A."/>
            <person name="Steindorff A."/>
            <person name="Ohm R.A."/>
            <person name="Martin F."/>
            <person name="Silar P."/>
            <person name="Natvig D.O."/>
            <person name="Lalanne C."/>
            <person name="Gautier V."/>
            <person name="Ament-Velasquez S.L."/>
            <person name="Kruys A."/>
            <person name="Hutchinson M.I."/>
            <person name="Powell A.J."/>
            <person name="Barry K."/>
            <person name="Miller A.N."/>
            <person name="Grigoriev I.V."/>
            <person name="Debuchy R."/>
            <person name="Gladieux P."/>
            <person name="Hiltunen Thoren M."/>
            <person name="Johannesson H."/>
        </authorList>
    </citation>
    <scope>NUCLEOTIDE SEQUENCE</scope>
    <source>
        <strain evidence="3">PSN309</strain>
    </source>
</reference>
<accession>A0AAN6WPE8</accession>
<keyword evidence="2" id="KW-1133">Transmembrane helix</keyword>
<keyword evidence="2" id="KW-0472">Membrane</keyword>
<dbReference type="Proteomes" id="UP001302126">
    <property type="component" value="Unassembled WGS sequence"/>
</dbReference>
<feature type="region of interest" description="Disordered" evidence="1">
    <location>
        <begin position="17"/>
        <end position="55"/>
    </location>
</feature>
<sequence length="695" mass="76034">MGSFQCSKMLYEDVVSERAADRQPLKSSPTESTLCSDPADERSFGNGQQHKRVQQPPSQIIRGWLPEILSQIGAMLSLLAIVLILWHADGKPPEEMFLGMNLNTVLAFLTSLTKVAFMVPIAEGLAQLKWMWFLSSSGKKRPLLDFQLFDDAMRGGVAGVRLFFEFKGILATFGALIMISGIFTSTLTQQAVAYDVGKAKSNQPNDSATLARATSFSLYDGTDIMISPYDPIRAHRAIFDGMFTAPTETLPELRPNCSSGDCSWEPYGSLAACGGVVNLTAVKDQPCFAFPFIKRTTEERLRALINVSNAADYAAGYGNLYLATEEVFPIVVAPLERPTGMFNHSVTELIISDSFIAYTDEMVNKSSGVDPLVDIMSKVKYLEVAFWWCTKTYETEVHNGQATTRELATFSKIIPTQGDPIFPRQPNQLNVAWDPRILPCYEHGNCKQIYGANKTLLEPAPGAGRLQDEVGYSVHLWTGLVASMNLASKMLGCALVDSFRSVVASNGDSMAKVFAFALFGDLLNREVPPPQVQMAYVTNIVDNTARSITNAARELGTRTEKLGGIVHGTVFTSTTFVKVHWEWIALLVAQLGLTAVFLVLTIVTTYVSQVQIIKSSSLATLCALDDDTRQNLGGVGDGIDELGRKAKKLEVHLERKVAEKSRERPVEDGTAGSAKAHWAAGTVWLSTVKERGPPL</sequence>
<gene>
    <name evidence="3" type="ORF">QBC35DRAFT_506964</name>
</gene>
<protein>
    <submittedName>
        <fullName evidence="3">Uncharacterized protein</fullName>
    </submittedName>
</protein>